<name>A0AAE0Y3Q1_9GAST</name>
<feature type="chain" id="PRO_5042182962" description="EF-hand domain-containing protein" evidence="1">
    <location>
        <begin position="30"/>
        <end position="78"/>
    </location>
</feature>
<gene>
    <name evidence="2" type="ORF">RRG08_026467</name>
</gene>
<sequence length="78" mass="8614">MAFLHDHRSVVLALIIAVIIATLMHISSGVDVNAPLDLFHMGDKDNNSALSMDECNKMWLSLDVDGDEAIGKIEFIFK</sequence>
<dbReference type="EMBL" id="JAWDGP010006980">
    <property type="protein sequence ID" value="KAK3732082.1"/>
    <property type="molecule type" value="Genomic_DNA"/>
</dbReference>
<evidence type="ECO:0000313" key="2">
    <source>
        <dbReference type="EMBL" id="KAK3732082.1"/>
    </source>
</evidence>
<reference evidence="2" key="1">
    <citation type="journal article" date="2023" name="G3 (Bethesda)">
        <title>A reference genome for the long-term kleptoplast-retaining sea slug Elysia crispata morphotype clarki.</title>
        <authorList>
            <person name="Eastman K.E."/>
            <person name="Pendleton A.L."/>
            <person name="Shaikh M.A."/>
            <person name="Suttiyut T."/>
            <person name="Ogas R."/>
            <person name="Tomko P."/>
            <person name="Gavelis G."/>
            <person name="Widhalm J.R."/>
            <person name="Wisecaver J.H."/>
        </authorList>
    </citation>
    <scope>NUCLEOTIDE SEQUENCE</scope>
    <source>
        <strain evidence="2">ECLA1</strain>
    </source>
</reference>
<evidence type="ECO:0000256" key="1">
    <source>
        <dbReference type="SAM" id="SignalP"/>
    </source>
</evidence>
<dbReference type="Proteomes" id="UP001283361">
    <property type="component" value="Unassembled WGS sequence"/>
</dbReference>
<protein>
    <recommendedName>
        <fullName evidence="4">EF-hand domain-containing protein</fullName>
    </recommendedName>
</protein>
<dbReference type="InterPro" id="IPR011992">
    <property type="entry name" value="EF-hand-dom_pair"/>
</dbReference>
<keyword evidence="1" id="KW-0732">Signal</keyword>
<comment type="caution">
    <text evidence="2">The sequence shown here is derived from an EMBL/GenBank/DDBJ whole genome shotgun (WGS) entry which is preliminary data.</text>
</comment>
<evidence type="ECO:0000313" key="3">
    <source>
        <dbReference type="Proteomes" id="UP001283361"/>
    </source>
</evidence>
<proteinExistence type="predicted"/>
<dbReference type="SUPFAM" id="SSF47473">
    <property type="entry name" value="EF-hand"/>
    <property type="match status" value="1"/>
</dbReference>
<organism evidence="2 3">
    <name type="scientific">Elysia crispata</name>
    <name type="common">lettuce slug</name>
    <dbReference type="NCBI Taxonomy" id="231223"/>
    <lineage>
        <taxon>Eukaryota</taxon>
        <taxon>Metazoa</taxon>
        <taxon>Spiralia</taxon>
        <taxon>Lophotrochozoa</taxon>
        <taxon>Mollusca</taxon>
        <taxon>Gastropoda</taxon>
        <taxon>Heterobranchia</taxon>
        <taxon>Euthyneura</taxon>
        <taxon>Panpulmonata</taxon>
        <taxon>Sacoglossa</taxon>
        <taxon>Placobranchoidea</taxon>
        <taxon>Plakobranchidae</taxon>
        <taxon>Elysia</taxon>
    </lineage>
</organism>
<accession>A0AAE0Y3Q1</accession>
<feature type="signal peptide" evidence="1">
    <location>
        <begin position="1"/>
        <end position="29"/>
    </location>
</feature>
<dbReference type="AlphaFoldDB" id="A0AAE0Y3Q1"/>
<keyword evidence="3" id="KW-1185">Reference proteome</keyword>
<evidence type="ECO:0008006" key="4">
    <source>
        <dbReference type="Google" id="ProtNLM"/>
    </source>
</evidence>